<keyword evidence="1" id="KW-0472">Membrane</keyword>
<accession>A0A364RGP9</accession>
<organism evidence="2 3">
    <name type="scientific">Pontibacter arcticus</name>
    <dbReference type="NCBI Taxonomy" id="2080288"/>
    <lineage>
        <taxon>Bacteria</taxon>
        <taxon>Pseudomonadati</taxon>
        <taxon>Bacteroidota</taxon>
        <taxon>Cytophagia</taxon>
        <taxon>Cytophagales</taxon>
        <taxon>Hymenobacteraceae</taxon>
        <taxon>Pontibacter</taxon>
    </lineage>
</organism>
<dbReference type="RefSeq" id="WP_112303525.1">
    <property type="nucleotide sequence ID" value="NZ_QMDV01000001.1"/>
</dbReference>
<evidence type="ECO:0000256" key="1">
    <source>
        <dbReference type="SAM" id="Phobius"/>
    </source>
</evidence>
<proteinExistence type="predicted"/>
<protein>
    <submittedName>
        <fullName evidence="2">Uncharacterized protein</fullName>
    </submittedName>
</protein>
<keyword evidence="1" id="KW-0812">Transmembrane</keyword>
<keyword evidence="3" id="KW-1185">Reference proteome</keyword>
<name>A0A364RGP9_9BACT</name>
<keyword evidence="1" id="KW-1133">Transmembrane helix</keyword>
<sequence length="205" mass="23109">MSRCNSEKDVISPLIDNTKEVDSIPTNLSSDKDFAMFELMSNKLVIKTNKRLNSLTKEEKKKHFENLKKFSASKNYSALIKEMGFSNNDEYISIITGLKSSYINMLNKYPLLSHLNDEQIVQILIDAKNDSNSTKILSCYSEYSACLSRSEKVYVVAVAGCAATSAAPILAAGCLWVASEWYDHDRYSCIYDRVNCDLERVEPAN</sequence>
<dbReference type="AlphaFoldDB" id="A0A364RGP9"/>
<evidence type="ECO:0000313" key="3">
    <source>
        <dbReference type="Proteomes" id="UP000251692"/>
    </source>
</evidence>
<reference evidence="2 3" key="2">
    <citation type="submission" date="2018-07" db="EMBL/GenBank/DDBJ databases">
        <title>Pontibacter sp. 2b14 genomic sequence and assembly.</title>
        <authorList>
            <person name="Du Z.-J."/>
        </authorList>
    </citation>
    <scope>NUCLEOTIDE SEQUENCE [LARGE SCALE GENOMIC DNA]</scope>
    <source>
        <strain evidence="2 3">2b14</strain>
    </source>
</reference>
<dbReference type="EMBL" id="QMDV01000001">
    <property type="protein sequence ID" value="RAU83520.1"/>
    <property type="molecule type" value="Genomic_DNA"/>
</dbReference>
<evidence type="ECO:0000313" key="2">
    <source>
        <dbReference type="EMBL" id="RAU83520.1"/>
    </source>
</evidence>
<reference evidence="2 3" key="1">
    <citation type="submission" date="2018-06" db="EMBL/GenBank/DDBJ databases">
        <authorList>
            <person name="Liu Z.-W."/>
        </authorList>
    </citation>
    <scope>NUCLEOTIDE SEQUENCE [LARGE SCALE GENOMIC DNA]</scope>
    <source>
        <strain evidence="2 3">2b14</strain>
    </source>
</reference>
<gene>
    <name evidence="2" type="ORF">DP923_00085</name>
</gene>
<feature type="transmembrane region" description="Helical" evidence="1">
    <location>
        <begin position="153"/>
        <end position="178"/>
    </location>
</feature>
<comment type="caution">
    <text evidence="2">The sequence shown here is derived from an EMBL/GenBank/DDBJ whole genome shotgun (WGS) entry which is preliminary data.</text>
</comment>
<dbReference type="Proteomes" id="UP000251692">
    <property type="component" value="Unassembled WGS sequence"/>
</dbReference>